<dbReference type="Proteomes" id="UP001652580">
    <property type="component" value="Chromosome 2"/>
</dbReference>
<keyword evidence="2" id="KW-1185">Reference proteome</keyword>
<name>A0ABM3T2L5_BALAC</name>
<protein>
    <submittedName>
        <fullName evidence="3">Basic proline-rich protein-like</fullName>
    </submittedName>
</protein>
<evidence type="ECO:0000313" key="3">
    <source>
        <dbReference type="RefSeq" id="XP_057396334.1"/>
    </source>
</evidence>
<organism evidence="2 3">
    <name type="scientific">Balaenoptera acutorostrata</name>
    <name type="common">Common minke whale</name>
    <name type="synonym">Balaena rostrata</name>
    <dbReference type="NCBI Taxonomy" id="9767"/>
    <lineage>
        <taxon>Eukaryota</taxon>
        <taxon>Metazoa</taxon>
        <taxon>Chordata</taxon>
        <taxon>Craniata</taxon>
        <taxon>Vertebrata</taxon>
        <taxon>Euteleostomi</taxon>
        <taxon>Mammalia</taxon>
        <taxon>Eutheria</taxon>
        <taxon>Laurasiatheria</taxon>
        <taxon>Artiodactyla</taxon>
        <taxon>Whippomorpha</taxon>
        <taxon>Cetacea</taxon>
        <taxon>Mysticeti</taxon>
        <taxon>Balaenopteridae</taxon>
        <taxon>Balaenoptera</taxon>
    </lineage>
</organism>
<sequence>MGKGNPSFRGSAFSTARRPFISPAPEGQRPGFHPPMPGPLSGPGGGERGRAVRATQRSAAAAAAPAAPPLHLLPSPRTGRRRPSPAPPSPLQHPLSTSADPRALRNPRESSSARANSGEAAKLFHPGRPGDAGMEPPESTYPEVLSRSLRRPSEALPPRPARGRPERAAGAGQDLPKRPTPGGGAARAARGGGAEAALRGRAGCARGGGRPPRSAPAGCRWISACPPPGPGITWPGPPAAAPDTGSRRKPEAARPRGLRRPPPNARGRLPRPRSPGPEHRDRRGLRARGARGCALVAAPARPGPHWPRLGAARARGRLPAPERRCALARGSPRLSSAKSHHSCDLTWPISYLNICRRPLVSRGSGSSSRELRELRFSAPSRQQGAPLEVTII</sequence>
<gene>
    <name evidence="3" type="primary">LOC130707119</name>
</gene>
<reference evidence="2" key="1">
    <citation type="submission" date="2025-05" db="UniProtKB">
        <authorList>
            <consortium name="RefSeq"/>
        </authorList>
    </citation>
    <scope>NUCLEOTIDE SEQUENCE [LARGE SCALE GENOMIC DNA]</scope>
</reference>
<dbReference type="GeneID" id="130707119"/>
<reference evidence="3" key="2">
    <citation type="submission" date="2025-08" db="UniProtKB">
        <authorList>
            <consortium name="RefSeq"/>
        </authorList>
    </citation>
    <scope>IDENTIFICATION</scope>
</reference>
<feature type="region of interest" description="Disordered" evidence="1">
    <location>
        <begin position="1"/>
        <end position="288"/>
    </location>
</feature>
<feature type="compositionally biased region" description="Basic and acidic residues" evidence="1">
    <location>
        <begin position="245"/>
        <end position="254"/>
    </location>
</feature>
<accession>A0ABM3T2L5</accession>
<feature type="compositionally biased region" description="Low complexity" evidence="1">
    <location>
        <begin position="195"/>
        <end position="204"/>
    </location>
</feature>
<evidence type="ECO:0000313" key="2">
    <source>
        <dbReference type="Proteomes" id="UP001652580"/>
    </source>
</evidence>
<feature type="compositionally biased region" description="Gly residues" evidence="1">
    <location>
        <begin position="181"/>
        <end position="194"/>
    </location>
</feature>
<dbReference type="RefSeq" id="XP_057396334.1">
    <property type="nucleotide sequence ID" value="XM_057540351.1"/>
</dbReference>
<feature type="compositionally biased region" description="Pro residues" evidence="1">
    <location>
        <begin position="225"/>
        <end position="240"/>
    </location>
</feature>
<proteinExistence type="predicted"/>
<evidence type="ECO:0000256" key="1">
    <source>
        <dbReference type="SAM" id="MobiDB-lite"/>
    </source>
</evidence>